<evidence type="ECO:0000256" key="7">
    <source>
        <dbReference type="ARBA" id="ARBA00023157"/>
    </source>
</evidence>
<evidence type="ECO:0000256" key="12">
    <source>
        <dbReference type="SAM" id="Phobius"/>
    </source>
</evidence>
<dbReference type="InterPro" id="IPR007110">
    <property type="entry name" value="Ig-like_dom"/>
</dbReference>
<feature type="domain" description="Ig-like" evidence="14">
    <location>
        <begin position="193"/>
        <end position="341"/>
    </location>
</feature>
<keyword evidence="3 12" id="KW-0812">Transmembrane</keyword>
<dbReference type="GO" id="GO:0009897">
    <property type="term" value="C:external side of plasma membrane"/>
    <property type="evidence" value="ECO:0007669"/>
    <property type="project" value="TreeGrafter"/>
</dbReference>
<accession>A0A9Q1CDH1</accession>
<dbReference type="InterPro" id="IPR051713">
    <property type="entry name" value="T-cell_Activation_Regulation"/>
</dbReference>
<feature type="compositionally biased region" description="Acidic residues" evidence="11">
    <location>
        <begin position="522"/>
        <end position="532"/>
    </location>
</feature>
<feature type="transmembrane region" description="Helical" evidence="12">
    <location>
        <begin position="477"/>
        <end position="499"/>
    </location>
</feature>
<dbReference type="GO" id="GO:0007166">
    <property type="term" value="P:cell surface receptor signaling pathway"/>
    <property type="evidence" value="ECO:0007669"/>
    <property type="project" value="TreeGrafter"/>
</dbReference>
<keyword evidence="4 13" id="KW-0732">Signal</keyword>
<feature type="chain" id="PRO_5040113588" description="Ig-like domain-containing protein" evidence="13">
    <location>
        <begin position="22"/>
        <end position="965"/>
    </location>
</feature>
<comment type="caution">
    <text evidence="15">The sequence shown here is derived from an EMBL/GenBank/DDBJ whole genome shotgun (WGS) entry which is preliminary data.</text>
</comment>
<evidence type="ECO:0000256" key="11">
    <source>
        <dbReference type="SAM" id="MobiDB-lite"/>
    </source>
</evidence>
<sequence>MGISHQFFILYLVMSCSLVLGEEGGVLCKTPQYAEYGKTELINCEFEREFYAVYWYNSTNVATDLPILTLDASGKSGPGIVSREFDVHQNGSLVINEVTLEHDHSFTVIYVKTMASPIEVNVLVIVTKKPTTPHPSIDKCGQESRVCYAEIYEGSDVTCSVLNVRPSIDLYWVVRSATGDRNISSNTAVSDGPRFFSSQVTISKPFNQSHILQLLICKAVDLYELLEDDESVILVENRRINMSAIEPMAKLAFYSSKFSLQCVESDLSNIVWKRKMSDGEFHNVAVSFANEEIVGEEFKDSFEIGGQHSLVISDVKMEHEGLYACIYSGDRLEGTHTFEVSVAVLPEPRYPLVDGCDSQYCTKRTGTEGSLTCGIKGIRPKISLLWKVRYLESSPKINFKNQKQTAIISNDGYTYDVALTSEYTITDVSHRRLTIECVVVEKEFESLEMWTIVDLLFQNGTSVTPTAVTLQPTKSSLTWMVVFIIPFILAICAVSYFVYRKKKLRNANTVVRQSDLEKQETDQQELEPDLQETEPFYHEIMPEDPYTETDGRQSNYEMEKLKELRKRLQEAPSLDDICQVPVFFITFLGITGEIDTMPKFYSVTTMFKYFISRFFDHKRSEISNQENQSDLLIESDHRKLDRFAFQGLLRHASKRTEIMWNKEDACKEIGEALYQECVDLGILVEAEGLYDDQLEVRFCNKLICDWYAAHYFSYRVSTYGREDAKKYIGVDPCEHHYFHRFSCGLHLAASEEVKKYFKKQPDGVGDRLVILYDLEETGNLDNTKQALKDLFKDFKFVEIRQEDSKLFRMSTLQLCEIAHSLEISIPPLWITECFIDVDIQNGYIKLKNGLTLKLEIFKEVRIEEEKKALTEQKVCQVLELATKSETLEKIVFWRSLVPESLQENKDLLALLQEAQVKVQWLSKPGELYDLNFQTGHWEMYGGQEVTEEKYAQEVNGFRATGHYNQ</sequence>
<name>A0A9Q1CDH1_HOLLE</name>
<protein>
    <recommendedName>
        <fullName evidence="14">Ig-like domain-containing protein</fullName>
    </recommendedName>
</protein>
<evidence type="ECO:0000256" key="10">
    <source>
        <dbReference type="ARBA" id="ARBA00023319"/>
    </source>
</evidence>
<keyword evidence="2" id="KW-1003">Cell membrane</keyword>
<dbReference type="AlphaFoldDB" id="A0A9Q1CDH1"/>
<evidence type="ECO:0000256" key="4">
    <source>
        <dbReference type="ARBA" id="ARBA00022729"/>
    </source>
</evidence>
<keyword evidence="16" id="KW-1185">Reference proteome</keyword>
<dbReference type="SMART" id="SM00409">
    <property type="entry name" value="IG"/>
    <property type="match status" value="2"/>
</dbReference>
<evidence type="ECO:0000259" key="14">
    <source>
        <dbReference type="PROSITE" id="PS50835"/>
    </source>
</evidence>
<feature type="region of interest" description="Disordered" evidence="11">
    <location>
        <begin position="513"/>
        <end position="553"/>
    </location>
</feature>
<evidence type="ECO:0000256" key="1">
    <source>
        <dbReference type="ARBA" id="ARBA00004251"/>
    </source>
</evidence>
<proteinExistence type="predicted"/>
<keyword evidence="8" id="KW-0675">Receptor</keyword>
<dbReference type="EMBL" id="JAIZAY010000004">
    <property type="protein sequence ID" value="KAJ8042713.1"/>
    <property type="molecule type" value="Genomic_DNA"/>
</dbReference>
<evidence type="ECO:0000256" key="6">
    <source>
        <dbReference type="ARBA" id="ARBA00023136"/>
    </source>
</evidence>
<evidence type="ECO:0000256" key="2">
    <source>
        <dbReference type="ARBA" id="ARBA00022475"/>
    </source>
</evidence>
<gene>
    <name evidence="15" type="ORF">HOLleu_09549</name>
</gene>
<feature type="signal peptide" evidence="13">
    <location>
        <begin position="1"/>
        <end position="21"/>
    </location>
</feature>
<evidence type="ECO:0000313" key="15">
    <source>
        <dbReference type="EMBL" id="KAJ8042713.1"/>
    </source>
</evidence>
<dbReference type="InterPro" id="IPR036179">
    <property type="entry name" value="Ig-like_dom_sf"/>
</dbReference>
<keyword evidence="7" id="KW-1015">Disulfide bond</keyword>
<keyword evidence="5 12" id="KW-1133">Transmembrane helix</keyword>
<evidence type="ECO:0000256" key="8">
    <source>
        <dbReference type="ARBA" id="ARBA00023170"/>
    </source>
</evidence>
<evidence type="ECO:0000256" key="3">
    <source>
        <dbReference type="ARBA" id="ARBA00022692"/>
    </source>
</evidence>
<dbReference type="GO" id="GO:0071222">
    <property type="term" value="P:cellular response to lipopolysaccharide"/>
    <property type="evidence" value="ECO:0007669"/>
    <property type="project" value="TreeGrafter"/>
</dbReference>
<dbReference type="PANTHER" id="PTHR25466:SF9">
    <property type="entry name" value="FIBRONECTIN TYPE-III DOMAIN-CONTAINING PROTEIN"/>
    <property type="match status" value="1"/>
</dbReference>
<evidence type="ECO:0000256" key="13">
    <source>
        <dbReference type="SAM" id="SignalP"/>
    </source>
</evidence>
<dbReference type="Proteomes" id="UP001152320">
    <property type="component" value="Chromosome 4"/>
</dbReference>
<evidence type="ECO:0000313" key="16">
    <source>
        <dbReference type="Proteomes" id="UP001152320"/>
    </source>
</evidence>
<dbReference type="SUPFAM" id="SSF48726">
    <property type="entry name" value="Immunoglobulin"/>
    <property type="match status" value="2"/>
</dbReference>
<dbReference type="InterPro" id="IPR013783">
    <property type="entry name" value="Ig-like_fold"/>
</dbReference>
<dbReference type="OrthoDB" id="427518at2759"/>
<reference evidence="15" key="1">
    <citation type="submission" date="2021-10" db="EMBL/GenBank/DDBJ databases">
        <title>Tropical sea cucumber genome reveals ecological adaptation and Cuvierian tubules defense mechanism.</title>
        <authorList>
            <person name="Chen T."/>
        </authorList>
    </citation>
    <scope>NUCLEOTIDE SEQUENCE</scope>
    <source>
        <strain evidence="15">Nanhai2018</strain>
        <tissue evidence="15">Muscle</tissue>
    </source>
</reference>
<organism evidence="15 16">
    <name type="scientific">Holothuria leucospilota</name>
    <name type="common">Black long sea cucumber</name>
    <name type="synonym">Mertensiothuria leucospilota</name>
    <dbReference type="NCBI Taxonomy" id="206669"/>
    <lineage>
        <taxon>Eukaryota</taxon>
        <taxon>Metazoa</taxon>
        <taxon>Echinodermata</taxon>
        <taxon>Eleutherozoa</taxon>
        <taxon>Echinozoa</taxon>
        <taxon>Holothuroidea</taxon>
        <taxon>Aspidochirotacea</taxon>
        <taxon>Aspidochirotida</taxon>
        <taxon>Holothuriidae</taxon>
        <taxon>Holothuria</taxon>
    </lineage>
</organism>
<evidence type="ECO:0000256" key="9">
    <source>
        <dbReference type="ARBA" id="ARBA00023180"/>
    </source>
</evidence>
<keyword evidence="9" id="KW-0325">Glycoprotein</keyword>
<dbReference type="GO" id="GO:0006955">
    <property type="term" value="P:immune response"/>
    <property type="evidence" value="ECO:0007669"/>
    <property type="project" value="TreeGrafter"/>
</dbReference>
<dbReference type="Gene3D" id="2.60.40.10">
    <property type="entry name" value="Immunoglobulins"/>
    <property type="match status" value="1"/>
</dbReference>
<evidence type="ECO:0000256" key="5">
    <source>
        <dbReference type="ARBA" id="ARBA00022989"/>
    </source>
</evidence>
<keyword evidence="10" id="KW-0393">Immunoglobulin domain</keyword>
<dbReference type="InterPro" id="IPR003599">
    <property type="entry name" value="Ig_sub"/>
</dbReference>
<dbReference type="PANTHER" id="PTHR25466">
    <property type="entry name" value="T-LYMPHOCYTE ACTIVATION ANTIGEN"/>
    <property type="match status" value="1"/>
</dbReference>
<comment type="subcellular location">
    <subcellularLocation>
        <location evidence="1">Cell membrane</location>
        <topology evidence="1">Single-pass type I membrane protein</topology>
    </subcellularLocation>
</comment>
<dbReference type="PROSITE" id="PS50835">
    <property type="entry name" value="IG_LIKE"/>
    <property type="match status" value="1"/>
</dbReference>
<keyword evidence="6 12" id="KW-0472">Membrane</keyword>